<organism evidence="2 3">
    <name type="scientific">Stylosanthes scabra</name>
    <dbReference type="NCBI Taxonomy" id="79078"/>
    <lineage>
        <taxon>Eukaryota</taxon>
        <taxon>Viridiplantae</taxon>
        <taxon>Streptophyta</taxon>
        <taxon>Embryophyta</taxon>
        <taxon>Tracheophyta</taxon>
        <taxon>Spermatophyta</taxon>
        <taxon>Magnoliopsida</taxon>
        <taxon>eudicotyledons</taxon>
        <taxon>Gunneridae</taxon>
        <taxon>Pentapetalae</taxon>
        <taxon>rosids</taxon>
        <taxon>fabids</taxon>
        <taxon>Fabales</taxon>
        <taxon>Fabaceae</taxon>
        <taxon>Papilionoideae</taxon>
        <taxon>50 kb inversion clade</taxon>
        <taxon>dalbergioids sensu lato</taxon>
        <taxon>Dalbergieae</taxon>
        <taxon>Pterocarpus clade</taxon>
        <taxon>Stylosanthes</taxon>
    </lineage>
</organism>
<feature type="compositionally biased region" description="Polar residues" evidence="1">
    <location>
        <begin position="306"/>
        <end position="315"/>
    </location>
</feature>
<evidence type="ECO:0000313" key="2">
    <source>
        <dbReference type="EMBL" id="MED6160095.1"/>
    </source>
</evidence>
<dbReference type="EMBL" id="JASCZI010121142">
    <property type="protein sequence ID" value="MED6160095.1"/>
    <property type="molecule type" value="Genomic_DNA"/>
</dbReference>
<sequence>MIPSRAVRATSSPKTSSNGGMFITSKIKRNEKVTQEEQAPQKRKAESVTTKKPGPSKPVPKRAKANPKKPSINVELPKESNQSEVPSKTTTSEKPPTPDSARSASGNSVDVSSNSKESSNSREEIKYSPGQSVYFMRINLDHQSIFPFRTQRASPIKEAAARESTPSLDIVVGEEQSPRGLSSEGYSMSNLSQSAEKLNPILDEIDQALTNPVENMNSPLAEREIIQEALTPKIPIQAGSNQGTQVDPRIQFKEKLEETRVASVEKVKQSMKPLPPIPVIDLDGGDPDLADLLQMISESKVGSEPDISNSVNKTIPQEKEKEETPIQKVRSKALQKILLKIAAEKMIRLMDQPLDMLQKDPY</sequence>
<feature type="compositionally biased region" description="Basic and acidic residues" evidence="1">
    <location>
        <begin position="28"/>
        <end position="46"/>
    </location>
</feature>
<feature type="compositionally biased region" description="Polar residues" evidence="1">
    <location>
        <begin position="9"/>
        <end position="19"/>
    </location>
</feature>
<reference evidence="2 3" key="1">
    <citation type="journal article" date="2023" name="Plants (Basel)">
        <title>Bridging the Gap: Combining Genomics and Transcriptomics Approaches to Understand Stylosanthes scabra, an Orphan Legume from the Brazilian Caatinga.</title>
        <authorList>
            <person name="Ferreira-Neto J.R.C."/>
            <person name="da Silva M.D."/>
            <person name="Binneck E."/>
            <person name="de Melo N.F."/>
            <person name="da Silva R.H."/>
            <person name="de Melo A.L.T.M."/>
            <person name="Pandolfi V."/>
            <person name="Bustamante F.O."/>
            <person name="Brasileiro-Vidal A.C."/>
            <person name="Benko-Iseppon A.M."/>
        </authorList>
    </citation>
    <scope>NUCLEOTIDE SEQUENCE [LARGE SCALE GENOMIC DNA]</scope>
    <source>
        <tissue evidence="2">Leaves</tissue>
    </source>
</reference>
<accession>A0ABU6UFN5</accession>
<comment type="caution">
    <text evidence="2">The sequence shown here is derived from an EMBL/GenBank/DDBJ whole genome shotgun (WGS) entry which is preliminary data.</text>
</comment>
<gene>
    <name evidence="2" type="ORF">PIB30_048151</name>
</gene>
<name>A0ABU6UFN5_9FABA</name>
<feature type="region of interest" description="Disordered" evidence="1">
    <location>
        <begin position="300"/>
        <end position="327"/>
    </location>
</feature>
<proteinExistence type="predicted"/>
<keyword evidence="3" id="KW-1185">Reference proteome</keyword>
<feature type="compositionally biased region" description="Basic and acidic residues" evidence="1">
    <location>
        <begin position="316"/>
        <end position="325"/>
    </location>
</feature>
<feature type="region of interest" description="Disordered" evidence="1">
    <location>
        <begin position="1"/>
        <end position="129"/>
    </location>
</feature>
<dbReference type="Proteomes" id="UP001341840">
    <property type="component" value="Unassembled WGS sequence"/>
</dbReference>
<protein>
    <submittedName>
        <fullName evidence="2">Uncharacterized protein</fullName>
    </submittedName>
</protein>
<feature type="compositionally biased region" description="Low complexity" evidence="1">
    <location>
        <begin position="107"/>
        <end position="118"/>
    </location>
</feature>
<evidence type="ECO:0000313" key="3">
    <source>
        <dbReference type="Proteomes" id="UP001341840"/>
    </source>
</evidence>
<evidence type="ECO:0000256" key="1">
    <source>
        <dbReference type="SAM" id="MobiDB-lite"/>
    </source>
</evidence>
<feature type="region of interest" description="Disordered" evidence="1">
    <location>
        <begin position="157"/>
        <end position="187"/>
    </location>
</feature>